<dbReference type="AlphaFoldDB" id="A0A8D9AQA1"/>
<keyword evidence="1" id="KW-0732">Signal</keyword>
<organism evidence="3">
    <name type="scientific">Cacopsylla melanoneura</name>
    <dbReference type="NCBI Taxonomy" id="428564"/>
    <lineage>
        <taxon>Eukaryota</taxon>
        <taxon>Metazoa</taxon>
        <taxon>Ecdysozoa</taxon>
        <taxon>Arthropoda</taxon>
        <taxon>Hexapoda</taxon>
        <taxon>Insecta</taxon>
        <taxon>Pterygota</taxon>
        <taxon>Neoptera</taxon>
        <taxon>Paraneoptera</taxon>
        <taxon>Hemiptera</taxon>
        <taxon>Sternorrhyncha</taxon>
        <taxon>Psylloidea</taxon>
        <taxon>Psyllidae</taxon>
        <taxon>Psyllinae</taxon>
        <taxon>Cacopsylla</taxon>
    </lineage>
</organism>
<feature type="chain" id="PRO_5034232849" description="Nose resistant-to-fluoxetine protein N-terminal domain-containing protein" evidence="1">
    <location>
        <begin position="24"/>
        <end position="276"/>
    </location>
</feature>
<proteinExistence type="predicted"/>
<dbReference type="Pfam" id="PF20146">
    <property type="entry name" value="NRF"/>
    <property type="match status" value="1"/>
</dbReference>
<accession>A0A8D9AQA1</accession>
<dbReference type="EMBL" id="HBUF01582827">
    <property type="protein sequence ID" value="CAG6770778.1"/>
    <property type="molecule type" value="Transcribed_RNA"/>
</dbReference>
<name>A0A8D9AQA1_9HEMI</name>
<evidence type="ECO:0000313" key="3">
    <source>
        <dbReference type="EMBL" id="CAG6770778.1"/>
    </source>
</evidence>
<feature type="domain" description="Nose resistant-to-fluoxetine protein N-terminal" evidence="2">
    <location>
        <begin position="168"/>
        <end position="258"/>
    </location>
</feature>
<reference evidence="3" key="1">
    <citation type="submission" date="2021-05" db="EMBL/GenBank/DDBJ databases">
        <authorList>
            <person name="Alioto T."/>
            <person name="Alioto T."/>
            <person name="Gomez Garrido J."/>
        </authorList>
    </citation>
    <scope>NUCLEOTIDE SEQUENCE</scope>
</reference>
<protein>
    <recommendedName>
        <fullName evidence="2">Nose resistant-to-fluoxetine protein N-terminal domain-containing protein</fullName>
    </recommendedName>
</protein>
<dbReference type="InterPro" id="IPR006621">
    <property type="entry name" value="Nose-resist-to-fluoxetine_N"/>
</dbReference>
<feature type="signal peptide" evidence="1">
    <location>
        <begin position="1"/>
        <end position="23"/>
    </location>
</feature>
<evidence type="ECO:0000259" key="2">
    <source>
        <dbReference type="Pfam" id="PF20146"/>
    </source>
</evidence>
<sequence length="276" mass="31100">MILTVIYCCVYATAIVPAFVANGQEVDLPSSPTVGLTSDQQFESELGKELVPEIKQQEDQTRSIPVFPTSAGKTVGPGNFARDDLEIRQTSDLTNEHKKDGQTRTFQVVSSNVQNVSSREISQFRLATGQQLGQNSAQQDGLPSQWLSKIFSDAMWTFVPHSKSKSKCNLQARLYQQHLSNNTHWAIRMLDASLIVPSGIIAGAGQQFGHPDQCIHTRVPLPDFRTKYCLPSAQFSPYKDLYTDFYNKRTQDWPPYDMKKNVWDFLRIIFFSLGIS</sequence>
<evidence type="ECO:0000256" key="1">
    <source>
        <dbReference type="SAM" id="SignalP"/>
    </source>
</evidence>